<proteinExistence type="predicted"/>
<dbReference type="SUPFAM" id="SSF53756">
    <property type="entry name" value="UDP-Glycosyltransferase/glycogen phosphorylase"/>
    <property type="match status" value="1"/>
</dbReference>
<protein>
    <recommendedName>
        <fullName evidence="1">Glycosyl transferase family 1 domain-containing protein</fullName>
    </recommendedName>
</protein>
<reference evidence="2" key="1">
    <citation type="submission" date="2018-05" db="EMBL/GenBank/DDBJ databases">
        <authorList>
            <person name="Lanie J.A."/>
            <person name="Ng W.-L."/>
            <person name="Kazmierczak K.M."/>
            <person name="Andrzejewski T.M."/>
            <person name="Davidsen T.M."/>
            <person name="Wayne K.J."/>
            <person name="Tettelin H."/>
            <person name="Glass J.I."/>
            <person name="Rusch D."/>
            <person name="Podicherti R."/>
            <person name="Tsui H.-C.T."/>
            <person name="Winkler M.E."/>
        </authorList>
    </citation>
    <scope>NUCLEOTIDE SEQUENCE</scope>
</reference>
<feature type="non-terminal residue" evidence="2">
    <location>
        <position position="321"/>
    </location>
</feature>
<dbReference type="Gene3D" id="3.40.50.2000">
    <property type="entry name" value="Glycogen Phosphorylase B"/>
    <property type="match status" value="1"/>
</dbReference>
<dbReference type="InterPro" id="IPR001296">
    <property type="entry name" value="Glyco_trans_1"/>
</dbReference>
<name>A0A382DY79_9ZZZZ</name>
<organism evidence="2">
    <name type="scientific">marine metagenome</name>
    <dbReference type="NCBI Taxonomy" id="408172"/>
    <lineage>
        <taxon>unclassified sequences</taxon>
        <taxon>metagenomes</taxon>
        <taxon>ecological metagenomes</taxon>
    </lineage>
</organism>
<dbReference type="AlphaFoldDB" id="A0A382DY79"/>
<accession>A0A382DY79</accession>
<sequence>MTINVLAIGDVGNILSTLRKFTETKIHIINSPKDDAGIFTYDDNYELFENYNVLDQVKKINKIKNNFDFCITMGVGERIAYLADLNYISLYVGRDIDAPRFIKNSTEEWFDEPLHTLNFLERRFYRRAFDSAIAHVGGRLTLPYLKKYSKNCIRVDRVIIDPTLFNDTIKPIDKKKERFTFFCPQRMGLAKGTDILWEAIKYCKTDFDIIQVDWRDTGTDQEKRTSLKIRESRPKQVKLIPMIKRNEITKYYAWADAVIGNLRMGYFENIELEAIFCKKPVISYVNKSIQYILENKQLESQFLPTSNEPKEIAKVIDKVVE</sequence>
<evidence type="ECO:0000313" key="2">
    <source>
        <dbReference type="EMBL" id="SVB43205.1"/>
    </source>
</evidence>
<feature type="domain" description="Glycosyl transferase family 1" evidence="1">
    <location>
        <begin position="169"/>
        <end position="321"/>
    </location>
</feature>
<dbReference type="Pfam" id="PF00534">
    <property type="entry name" value="Glycos_transf_1"/>
    <property type="match status" value="1"/>
</dbReference>
<gene>
    <name evidence="2" type="ORF">METZ01_LOCUS196059</name>
</gene>
<dbReference type="EMBL" id="UINC01041646">
    <property type="protein sequence ID" value="SVB43205.1"/>
    <property type="molecule type" value="Genomic_DNA"/>
</dbReference>
<dbReference type="GO" id="GO:0016757">
    <property type="term" value="F:glycosyltransferase activity"/>
    <property type="evidence" value="ECO:0007669"/>
    <property type="project" value="InterPro"/>
</dbReference>
<evidence type="ECO:0000259" key="1">
    <source>
        <dbReference type="Pfam" id="PF00534"/>
    </source>
</evidence>